<evidence type="ECO:0000313" key="9">
    <source>
        <dbReference type="Proteomes" id="UP000723776"/>
    </source>
</evidence>
<evidence type="ECO:0000256" key="3">
    <source>
        <dbReference type="ARBA" id="ARBA00022729"/>
    </source>
</evidence>
<sequence>RLDIQEEEIPFTTVTRENPLLLKGKTQVITKGVNGHRTNFYSVSTVDGKEVKTLVNSVVAQEAVTQIVEVGTMVTHVGDENGQAAIAEEKPKLEIPSQPAPSTAPAEENKALPKGPAPVATEKKLPETGSHDSAGLVVAGLMASLAAYGLTKRKED</sequence>
<dbReference type="PROSITE" id="PS50847">
    <property type="entry name" value="GRAM_POS_ANCHORING"/>
    <property type="match status" value="1"/>
</dbReference>
<feature type="domain" description="G5" evidence="7">
    <location>
        <begin position="1"/>
        <end position="74"/>
    </location>
</feature>
<feature type="non-terminal residue" evidence="8">
    <location>
        <position position="1"/>
    </location>
</feature>
<dbReference type="Proteomes" id="UP000723776">
    <property type="component" value="Unassembled WGS sequence"/>
</dbReference>
<dbReference type="Pfam" id="PF07501">
    <property type="entry name" value="G5"/>
    <property type="match status" value="1"/>
</dbReference>
<dbReference type="Pfam" id="PF00746">
    <property type="entry name" value="Gram_pos_anchor"/>
    <property type="match status" value="1"/>
</dbReference>
<evidence type="ECO:0000256" key="4">
    <source>
        <dbReference type="ARBA" id="ARBA00023088"/>
    </source>
</evidence>
<keyword evidence="2" id="KW-0964">Secreted</keyword>
<keyword evidence="3" id="KW-0732">Signal</keyword>
<feature type="domain" description="Gram-positive cocci surface proteins LPxTG" evidence="6">
    <location>
        <begin position="125"/>
        <end position="156"/>
    </location>
</feature>
<organism evidence="8 9">
    <name type="scientific">Streptococcus vulneris</name>
    <dbReference type="NCBI Taxonomy" id="2853160"/>
    <lineage>
        <taxon>Bacteria</taxon>
        <taxon>Bacillati</taxon>
        <taxon>Bacillota</taxon>
        <taxon>Bacilli</taxon>
        <taxon>Lactobacillales</taxon>
        <taxon>Streptococcaceae</taxon>
        <taxon>Streptococcus</taxon>
    </lineage>
</organism>
<evidence type="ECO:0000259" key="7">
    <source>
        <dbReference type="PROSITE" id="PS51109"/>
    </source>
</evidence>
<dbReference type="RefSeq" id="WP_218494116.1">
    <property type="nucleotide sequence ID" value="NZ_JAHUZC010000015.1"/>
</dbReference>
<feature type="region of interest" description="Disordered" evidence="5">
    <location>
        <begin position="80"/>
        <end position="132"/>
    </location>
</feature>
<name>A0ABS6SW39_9STRE</name>
<dbReference type="EMBL" id="JAHUZC010000015">
    <property type="protein sequence ID" value="MBV7365981.1"/>
    <property type="molecule type" value="Genomic_DNA"/>
</dbReference>
<dbReference type="NCBIfam" id="TIGR01167">
    <property type="entry name" value="LPXTG_anchor"/>
    <property type="match status" value="1"/>
</dbReference>
<evidence type="ECO:0000256" key="2">
    <source>
        <dbReference type="ARBA" id="ARBA00022525"/>
    </source>
</evidence>
<protein>
    <submittedName>
        <fullName evidence="8">G5 domain-containing protein</fullName>
    </submittedName>
</protein>
<comment type="caution">
    <text evidence="8">The sequence shown here is derived from an EMBL/GenBank/DDBJ whole genome shotgun (WGS) entry which is preliminary data.</text>
</comment>
<dbReference type="InterPro" id="IPR019931">
    <property type="entry name" value="LPXTG_anchor"/>
</dbReference>
<reference evidence="8 9" key="1">
    <citation type="submission" date="2021-06" db="EMBL/GenBank/DDBJ databases">
        <title>A novel Streptococcus species isolated from patients with diabetic foot ulcer (DFU).</title>
        <authorList>
            <person name="Chen Y.-S."/>
        </authorList>
    </citation>
    <scope>NUCLEOTIDE SEQUENCE [LARGE SCALE GENOMIC DNA]</scope>
    <source>
        <strain evidence="8 9">DM3B3</strain>
    </source>
</reference>
<dbReference type="InterPro" id="IPR011098">
    <property type="entry name" value="G5_dom"/>
</dbReference>
<gene>
    <name evidence="8" type="ORF">KUA57_09010</name>
</gene>
<evidence type="ECO:0000313" key="8">
    <source>
        <dbReference type="EMBL" id="MBV7365981.1"/>
    </source>
</evidence>
<keyword evidence="1" id="KW-0134">Cell wall</keyword>
<feature type="compositionally biased region" description="Basic and acidic residues" evidence="5">
    <location>
        <begin position="121"/>
        <end position="130"/>
    </location>
</feature>
<dbReference type="SMART" id="SM01208">
    <property type="entry name" value="G5"/>
    <property type="match status" value="1"/>
</dbReference>
<keyword evidence="9" id="KW-1185">Reference proteome</keyword>
<proteinExistence type="predicted"/>
<accession>A0ABS6SW39</accession>
<keyword evidence="4" id="KW-0572">Peptidoglycan-anchor</keyword>
<dbReference type="PROSITE" id="PS51109">
    <property type="entry name" value="G5"/>
    <property type="match status" value="1"/>
</dbReference>
<evidence type="ECO:0000259" key="6">
    <source>
        <dbReference type="PROSITE" id="PS50847"/>
    </source>
</evidence>
<evidence type="ECO:0000256" key="5">
    <source>
        <dbReference type="SAM" id="MobiDB-lite"/>
    </source>
</evidence>
<evidence type="ECO:0000256" key="1">
    <source>
        <dbReference type="ARBA" id="ARBA00022512"/>
    </source>
</evidence>